<dbReference type="EMBL" id="AEAI01003782">
    <property type="protein sequence ID" value="EGH49054.1"/>
    <property type="molecule type" value="Genomic_DNA"/>
</dbReference>
<comment type="caution">
    <text evidence="2">The sequence shown here is derived from an EMBL/GenBank/DDBJ whole genome shotgun (WGS) entry which is preliminary data.</text>
</comment>
<name>F3GPQ1_PSESJ</name>
<evidence type="ECO:0000256" key="1">
    <source>
        <dbReference type="SAM" id="Phobius"/>
    </source>
</evidence>
<evidence type="ECO:0000313" key="3">
    <source>
        <dbReference type="Proteomes" id="UP000004986"/>
    </source>
</evidence>
<feature type="transmembrane region" description="Helical" evidence="1">
    <location>
        <begin position="39"/>
        <end position="62"/>
    </location>
</feature>
<accession>F3GPQ1</accession>
<feature type="transmembrane region" description="Helical" evidence="1">
    <location>
        <begin position="12"/>
        <end position="33"/>
    </location>
</feature>
<dbReference type="HOGENOM" id="CLU_2891318_0_0_6"/>
<sequence length="63" mass="6725">AHSPLKDTLRHHAVAMCCLGAFVSLTALSFYMFTTYFATYLQVAGGLSRATALLVSLIALAFA</sequence>
<dbReference type="SUPFAM" id="SSF103473">
    <property type="entry name" value="MFS general substrate transporter"/>
    <property type="match status" value="1"/>
</dbReference>
<feature type="non-terminal residue" evidence="2">
    <location>
        <position position="63"/>
    </location>
</feature>
<evidence type="ECO:0000313" key="2">
    <source>
        <dbReference type="EMBL" id="EGH49054.1"/>
    </source>
</evidence>
<keyword evidence="1" id="KW-0472">Membrane</keyword>
<keyword evidence="1" id="KW-0812">Transmembrane</keyword>
<dbReference type="InterPro" id="IPR036259">
    <property type="entry name" value="MFS_trans_sf"/>
</dbReference>
<reference evidence="2 3" key="1">
    <citation type="journal article" date="2011" name="PLoS Pathog.">
        <title>Dynamic evolution of pathogenicity revealed by sequencing and comparative genomics of 19 Pseudomonas syringae isolates.</title>
        <authorList>
            <person name="Baltrus D.A."/>
            <person name="Nishimura M.T."/>
            <person name="Romanchuk A."/>
            <person name="Chang J.H."/>
            <person name="Mukhtar M.S."/>
            <person name="Cherkis K."/>
            <person name="Roach J."/>
            <person name="Grant S.R."/>
            <person name="Jones C.D."/>
            <person name="Dangl J.L."/>
        </authorList>
    </citation>
    <scope>NUCLEOTIDE SEQUENCE [LARGE SCALE GENOMIC DNA]</scope>
    <source>
        <strain evidence="2 3">1704B</strain>
    </source>
</reference>
<keyword evidence="1" id="KW-1133">Transmembrane helix</keyword>
<protein>
    <submittedName>
        <fullName evidence="2">Major facilitator transporter</fullName>
    </submittedName>
</protein>
<organism evidence="2 3">
    <name type="scientific">Pseudomonas syringae pv. pisi str. 1704B</name>
    <dbReference type="NCBI Taxonomy" id="629263"/>
    <lineage>
        <taxon>Bacteria</taxon>
        <taxon>Pseudomonadati</taxon>
        <taxon>Pseudomonadota</taxon>
        <taxon>Gammaproteobacteria</taxon>
        <taxon>Pseudomonadales</taxon>
        <taxon>Pseudomonadaceae</taxon>
        <taxon>Pseudomonas</taxon>
        <taxon>Pseudomonas syringae</taxon>
    </lineage>
</organism>
<feature type="non-terminal residue" evidence="2">
    <location>
        <position position="1"/>
    </location>
</feature>
<dbReference type="AlphaFoldDB" id="F3GPQ1"/>
<proteinExistence type="predicted"/>
<keyword evidence="3" id="KW-1185">Reference proteome</keyword>
<dbReference type="Proteomes" id="UP000004986">
    <property type="component" value="Unassembled WGS sequence"/>
</dbReference>
<gene>
    <name evidence="2" type="ORF">PSYPI_44591</name>
</gene>